<dbReference type="SUPFAM" id="SSF47384">
    <property type="entry name" value="Homodimeric domain of signal transducing histidine kinase"/>
    <property type="match status" value="1"/>
</dbReference>
<evidence type="ECO:0000259" key="9">
    <source>
        <dbReference type="PROSITE" id="PS50109"/>
    </source>
</evidence>
<keyword evidence="8" id="KW-0812">Transmembrane</keyword>
<dbReference type="InterPro" id="IPR003661">
    <property type="entry name" value="HisK_dim/P_dom"/>
</dbReference>
<dbReference type="EMBL" id="AAVP02000002">
    <property type="protein sequence ID" value="EDK25088.1"/>
    <property type="molecule type" value="Genomic_DNA"/>
</dbReference>
<dbReference type="Pfam" id="PF02518">
    <property type="entry name" value="HATPase_c"/>
    <property type="match status" value="1"/>
</dbReference>
<feature type="domain" description="Histidine kinase" evidence="9">
    <location>
        <begin position="92"/>
        <end position="298"/>
    </location>
</feature>
<dbReference type="Gene3D" id="1.10.287.130">
    <property type="match status" value="1"/>
</dbReference>
<dbReference type="PaxDb" id="411460-RUMTOR_00891"/>
<dbReference type="InterPro" id="IPR003594">
    <property type="entry name" value="HATPase_dom"/>
</dbReference>
<reference evidence="10 11" key="2">
    <citation type="submission" date="2007-04" db="EMBL/GenBank/DDBJ databases">
        <title>Draft genome sequence of Ruminococcus torques (ATCC 27756).</title>
        <authorList>
            <person name="Sudarsanam P."/>
            <person name="Ley R."/>
            <person name="Guruge J."/>
            <person name="Turnbaugh P.J."/>
            <person name="Mahowald M."/>
            <person name="Liep D."/>
            <person name="Gordon J."/>
        </authorList>
    </citation>
    <scope>NUCLEOTIDE SEQUENCE [LARGE SCALE GENOMIC DNA]</scope>
    <source>
        <strain evidence="10 11">ATCC 27756</strain>
    </source>
</reference>
<dbReference type="InterPro" id="IPR036097">
    <property type="entry name" value="HisK_dim/P_sf"/>
</dbReference>
<evidence type="ECO:0000256" key="2">
    <source>
        <dbReference type="ARBA" id="ARBA00004370"/>
    </source>
</evidence>
<dbReference type="AlphaFoldDB" id="A5KKY7"/>
<evidence type="ECO:0000313" key="11">
    <source>
        <dbReference type="Proteomes" id="UP000003577"/>
    </source>
</evidence>
<dbReference type="GO" id="GO:0016036">
    <property type="term" value="P:cellular response to phosphate starvation"/>
    <property type="evidence" value="ECO:0007669"/>
    <property type="project" value="TreeGrafter"/>
</dbReference>
<evidence type="ECO:0000256" key="6">
    <source>
        <dbReference type="ARBA" id="ARBA00022777"/>
    </source>
</evidence>
<name>A5KKY7_9FIRM</name>
<evidence type="ECO:0000256" key="1">
    <source>
        <dbReference type="ARBA" id="ARBA00000085"/>
    </source>
</evidence>
<evidence type="ECO:0000256" key="7">
    <source>
        <dbReference type="ARBA" id="ARBA00023012"/>
    </source>
</evidence>
<dbReference type="GO" id="GO:0005886">
    <property type="term" value="C:plasma membrane"/>
    <property type="evidence" value="ECO:0007669"/>
    <property type="project" value="TreeGrafter"/>
</dbReference>
<dbReference type="InterPro" id="IPR036890">
    <property type="entry name" value="HATPase_C_sf"/>
</dbReference>
<evidence type="ECO:0000256" key="8">
    <source>
        <dbReference type="SAM" id="Phobius"/>
    </source>
</evidence>
<dbReference type="EC" id="2.7.13.3" evidence="3"/>
<gene>
    <name evidence="10" type="ORF">RUMTOR_00891</name>
</gene>
<evidence type="ECO:0000256" key="3">
    <source>
        <dbReference type="ARBA" id="ARBA00012438"/>
    </source>
</evidence>
<accession>A5KKY7</accession>
<dbReference type="PANTHER" id="PTHR45453:SF1">
    <property type="entry name" value="PHOSPHATE REGULON SENSOR PROTEIN PHOR"/>
    <property type="match status" value="1"/>
</dbReference>
<dbReference type="PANTHER" id="PTHR45453">
    <property type="entry name" value="PHOSPHATE REGULON SENSOR PROTEIN PHOR"/>
    <property type="match status" value="1"/>
</dbReference>
<dbReference type="GO" id="GO:0004721">
    <property type="term" value="F:phosphoprotein phosphatase activity"/>
    <property type="evidence" value="ECO:0007669"/>
    <property type="project" value="TreeGrafter"/>
</dbReference>
<dbReference type="PROSITE" id="PS50109">
    <property type="entry name" value="HIS_KIN"/>
    <property type="match status" value="1"/>
</dbReference>
<comment type="subcellular location">
    <subcellularLocation>
        <location evidence="2">Membrane</location>
    </subcellularLocation>
</comment>
<dbReference type="Pfam" id="PF00512">
    <property type="entry name" value="HisKA"/>
    <property type="match status" value="1"/>
</dbReference>
<dbReference type="Proteomes" id="UP000003577">
    <property type="component" value="Unassembled WGS sequence"/>
</dbReference>
<comment type="catalytic activity">
    <reaction evidence="1">
        <text>ATP + protein L-histidine = ADP + protein N-phospho-L-histidine.</text>
        <dbReference type="EC" id="2.7.13.3"/>
    </reaction>
</comment>
<sequence length="300" mass="34426">MEFWLLVVIGILLIIIFSLVIKLFFVHKTVREIEAQFTERLMTETNTLIDISHRNKIMCGFAKRLNTELRKLRKERHRFQQGDLELKNAVTNISHDLRTPLTAISGYLDLLDNAEKSEEAERYIKVIRNRTEVLRQLTEELFCYSVVTSPEYDNDVEFVSVNSVLEESILGFYAVLQERNITPNISMPENKVFRKVNRAALSRIFSNLLNNAIKYSDGDLNITLNDTGEITFSNTASDLSEVDVKKLFDRFYTVENARKSTGLGLSISRILIEQMKGTISAQYKNGKLSICIWLPDVSGD</sequence>
<dbReference type="SUPFAM" id="SSF55874">
    <property type="entry name" value="ATPase domain of HSP90 chaperone/DNA topoisomerase II/histidine kinase"/>
    <property type="match status" value="1"/>
</dbReference>
<dbReference type="SMART" id="SM00388">
    <property type="entry name" value="HisKA"/>
    <property type="match status" value="1"/>
</dbReference>
<evidence type="ECO:0000256" key="5">
    <source>
        <dbReference type="ARBA" id="ARBA00022679"/>
    </source>
</evidence>
<keyword evidence="7" id="KW-0902">Two-component regulatory system</keyword>
<dbReference type="CDD" id="cd00075">
    <property type="entry name" value="HATPase"/>
    <property type="match status" value="1"/>
</dbReference>
<keyword evidence="8" id="KW-0472">Membrane</keyword>
<dbReference type="InterPro" id="IPR050351">
    <property type="entry name" value="BphY/WalK/GraS-like"/>
</dbReference>
<comment type="caution">
    <text evidence="10">The sequence shown here is derived from an EMBL/GenBank/DDBJ whole genome shotgun (WGS) entry which is preliminary data.</text>
</comment>
<feature type="transmembrane region" description="Helical" evidence="8">
    <location>
        <begin position="6"/>
        <end position="25"/>
    </location>
</feature>
<dbReference type="SMART" id="SM00387">
    <property type="entry name" value="HATPase_c"/>
    <property type="match status" value="1"/>
</dbReference>
<organism evidence="10 11">
    <name type="scientific">[Ruminococcus] torques ATCC 27756</name>
    <dbReference type="NCBI Taxonomy" id="411460"/>
    <lineage>
        <taxon>Bacteria</taxon>
        <taxon>Bacillati</taxon>
        <taxon>Bacillota</taxon>
        <taxon>Clostridia</taxon>
        <taxon>Lachnospirales</taxon>
        <taxon>Lachnospiraceae</taxon>
        <taxon>Mediterraneibacter</taxon>
    </lineage>
</organism>
<evidence type="ECO:0000313" key="10">
    <source>
        <dbReference type="EMBL" id="EDK25088.1"/>
    </source>
</evidence>
<dbReference type="HOGENOM" id="CLU_000445_89_3_9"/>
<dbReference type="CDD" id="cd00082">
    <property type="entry name" value="HisKA"/>
    <property type="match status" value="1"/>
</dbReference>
<evidence type="ECO:0000256" key="4">
    <source>
        <dbReference type="ARBA" id="ARBA00022553"/>
    </source>
</evidence>
<protein>
    <recommendedName>
        <fullName evidence="3">histidine kinase</fullName>
        <ecNumber evidence="3">2.7.13.3</ecNumber>
    </recommendedName>
</protein>
<keyword evidence="6 10" id="KW-0418">Kinase</keyword>
<keyword evidence="4" id="KW-0597">Phosphoprotein</keyword>
<dbReference type="GO" id="GO:0000155">
    <property type="term" value="F:phosphorelay sensor kinase activity"/>
    <property type="evidence" value="ECO:0007669"/>
    <property type="project" value="InterPro"/>
</dbReference>
<keyword evidence="5" id="KW-0808">Transferase</keyword>
<dbReference type="InterPro" id="IPR005467">
    <property type="entry name" value="His_kinase_dom"/>
</dbReference>
<dbReference type="Gene3D" id="3.30.565.10">
    <property type="entry name" value="Histidine kinase-like ATPase, C-terminal domain"/>
    <property type="match status" value="1"/>
</dbReference>
<dbReference type="RefSeq" id="WP_004846622.1">
    <property type="nucleotide sequence ID" value="NZ_DS264356.1"/>
</dbReference>
<reference evidence="10 11" key="1">
    <citation type="submission" date="2007-03" db="EMBL/GenBank/DDBJ databases">
        <authorList>
            <person name="Fulton L."/>
            <person name="Clifton S."/>
            <person name="Fulton B."/>
            <person name="Xu J."/>
            <person name="Minx P."/>
            <person name="Pepin K.H."/>
            <person name="Johnson M."/>
            <person name="Thiruvilangam P."/>
            <person name="Bhonagiri V."/>
            <person name="Nash W.E."/>
            <person name="Mardis E.R."/>
            <person name="Wilson R.K."/>
        </authorList>
    </citation>
    <scope>NUCLEOTIDE SEQUENCE [LARGE SCALE GENOMIC DNA]</scope>
    <source>
        <strain evidence="10 11">ATCC 27756</strain>
    </source>
</reference>
<proteinExistence type="predicted"/>
<keyword evidence="8" id="KW-1133">Transmembrane helix</keyword>